<reference evidence="2 3" key="1">
    <citation type="submission" date="2020-07" db="EMBL/GenBank/DDBJ databases">
        <title>Halosimplex litoreum sp. nov. and Halosimplex rubrum sp. nov., isolated from different salt environments.</title>
        <authorList>
            <person name="Cui H."/>
        </authorList>
    </citation>
    <scope>NUCLEOTIDE SEQUENCE [LARGE SCALE GENOMIC DNA]</scope>
    <source>
        <strain evidence="2 3">R2</strain>
    </source>
</reference>
<dbReference type="GO" id="GO:0016646">
    <property type="term" value="F:oxidoreductase activity, acting on the CH-NH group of donors, NAD or NADP as acceptor"/>
    <property type="evidence" value="ECO:0007669"/>
    <property type="project" value="TreeGrafter"/>
</dbReference>
<accession>A0A7D5PA38</accession>
<dbReference type="RefSeq" id="WP_179919546.1">
    <property type="nucleotide sequence ID" value="NZ_CP058909.1"/>
</dbReference>
<dbReference type="InterPro" id="IPR036291">
    <property type="entry name" value="NAD(P)-bd_dom_sf"/>
</dbReference>
<dbReference type="Gene3D" id="3.40.50.720">
    <property type="entry name" value="NAD(P)-binding Rossmann-like Domain"/>
    <property type="match status" value="1"/>
</dbReference>
<dbReference type="GeneID" id="56085665"/>
<dbReference type="PANTHER" id="PTHR43355:SF2">
    <property type="entry name" value="FLAVIN REDUCTASE (NADPH)"/>
    <property type="match status" value="1"/>
</dbReference>
<sequence>MNVLLLGASGMIGQRIADELLGRGHAVTGTSRSGEVDGVAGDDFDTLALDATDADAVADAAADHDAVISALGPAEDAELDILVEMADATLEGLRESGTDRLLWVGGAGSLYVAEDTQFIETEDFPDELVPLAQAHIDAFEVVREADDIEWSYLAPPGIIEPGERTGDYRTAEGELVVDDEGDSYITCEDYAVAVADELEDAEAVHAHLGVGY</sequence>
<protein>
    <submittedName>
        <fullName evidence="2">NAD(P)H-binding protein</fullName>
    </submittedName>
</protein>
<dbReference type="Proteomes" id="UP000509346">
    <property type="component" value="Chromosome"/>
</dbReference>
<dbReference type="PANTHER" id="PTHR43355">
    <property type="entry name" value="FLAVIN REDUCTASE (NADPH)"/>
    <property type="match status" value="1"/>
</dbReference>
<evidence type="ECO:0000259" key="1">
    <source>
        <dbReference type="Pfam" id="PF13460"/>
    </source>
</evidence>
<dbReference type="KEGG" id="hpel:HZS54_23710"/>
<dbReference type="AlphaFoldDB" id="A0A7D5PA38"/>
<dbReference type="InterPro" id="IPR051606">
    <property type="entry name" value="Polyketide_Oxido-like"/>
</dbReference>
<evidence type="ECO:0000313" key="3">
    <source>
        <dbReference type="Proteomes" id="UP000509346"/>
    </source>
</evidence>
<dbReference type="SUPFAM" id="SSF51735">
    <property type="entry name" value="NAD(P)-binding Rossmann-fold domains"/>
    <property type="match status" value="1"/>
</dbReference>
<feature type="domain" description="NAD(P)-binding" evidence="1">
    <location>
        <begin position="7"/>
        <end position="200"/>
    </location>
</feature>
<gene>
    <name evidence="2" type="ORF">HZS54_23710</name>
</gene>
<dbReference type="OrthoDB" id="7442at2157"/>
<name>A0A7D5PA38_9EURY</name>
<dbReference type="EMBL" id="CP058909">
    <property type="protein sequence ID" value="QLH84463.1"/>
    <property type="molecule type" value="Genomic_DNA"/>
</dbReference>
<dbReference type="InterPro" id="IPR016040">
    <property type="entry name" value="NAD(P)-bd_dom"/>
</dbReference>
<proteinExistence type="predicted"/>
<organism evidence="2 3">
    <name type="scientific">Halosimplex pelagicum</name>
    <dbReference type="NCBI Taxonomy" id="869886"/>
    <lineage>
        <taxon>Archaea</taxon>
        <taxon>Methanobacteriati</taxon>
        <taxon>Methanobacteriota</taxon>
        <taxon>Stenosarchaea group</taxon>
        <taxon>Halobacteria</taxon>
        <taxon>Halobacteriales</taxon>
        <taxon>Haloarculaceae</taxon>
        <taxon>Halosimplex</taxon>
    </lineage>
</organism>
<keyword evidence="3" id="KW-1185">Reference proteome</keyword>
<dbReference type="Pfam" id="PF13460">
    <property type="entry name" value="NAD_binding_10"/>
    <property type="match status" value="1"/>
</dbReference>
<evidence type="ECO:0000313" key="2">
    <source>
        <dbReference type="EMBL" id="QLH84463.1"/>
    </source>
</evidence>